<proteinExistence type="predicted"/>
<sequence>MHLVLVGLVVGFRSLLKRRSDSSEVYLRYPATPNSSGMLCAAVESTGRAIAEYPRTIGALKISDRHHWDDHVHVQKSTTSSAEM</sequence>
<dbReference type="GeneID" id="90954077"/>
<name>A0A834SCI9_9PLEO</name>
<dbReference type="KEGG" id="ptrr:90954077"/>
<accession>A0A834SCI9</accession>
<dbReference type="Proteomes" id="UP000245464">
    <property type="component" value="Chromosome 1"/>
</dbReference>
<dbReference type="EMBL" id="NQIK02000001">
    <property type="protein sequence ID" value="KAF7577337.1"/>
    <property type="molecule type" value="Genomic_DNA"/>
</dbReference>
<dbReference type="RefSeq" id="XP_065965398.1">
    <property type="nucleotide sequence ID" value="XM_066103196.1"/>
</dbReference>
<dbReference type="AlphaFoldDB" id="A0A834SCI9"/>
<evidence type="ECO:0000313" key="2">
    <source>
        <dbReference type="Proteomes" id="UP000245464"/>
    </source>
</evidence>
<protein>
    <submittedName>
        <fullName evidence="1">Uncharacterized protein</fullName>
    </submittedName>
</protein>
<organism evidence="1 2">
    <name type="scientific">Pyrenophora tritici-repentis</name>
    <dbReference type="NCBI Taxonomy" id="45151"/>
    <lineage>
        <taxon>Eukaryota</taxon>
        <taxon>Fungi</taxon>
        <taxon>Dikarya</taxon>
        <taxon>Ascomycota</taxon>
        <taxon>Pezizomycotina</taxon>
        <taxon>Dothideomycetes</taxon>
        <taxon>Pleosporomycetidae</taxon>
        <taxon>Pleosporales</taxon>
        <taxon>Pleosporineae</taxon>
        <taxon>Pleosporaceae</taxon>
        <taxon>Pyrenophora</taxon>
    </lineage>
</organism>
<gene>
    <name evidence="1" type="ORF">PtrM4_015770</name>
</gene>
<reference evidence="1 2" key="1">
    <citation type="journal article" date="2018" name="BMC Genomics">
        <title>Comparative genomics of the wheat fungal pathogen Pyrenophora tritici-repentis reveals chromosomal variations and genome plasticity.</title>
        <authorList>
            <person name="Moolhuijzen P."/>
            <person name="See P.T."/>
            <person name="Hane J.K."/>
            <person name="Shi G."/>
            <person name="Liu Z."/>
            <person name="Oliver R.P."/>
            <person name="Moffat C.S."/>
        </authorList>
    </citation>
    <scope>NUCLEOTIDE SEQUENCE [LARGE SCALE GENOMIC DNA]</scope>
    <source>
        <strain evidence="1">M4</strain>
    </source>
</reference>
<comment type="caution">
    <text evidence="1">The sequence shown here is derived from an EMBL/GenBank/DDBJ whole genome shotgun (WGS) entry which is preliminary data.</text>
</comment>
<evidence type="ECO:0000313" key="1">
    <source>
        <dbReference type="EMBL" id="KAF7577337.1"/>
    </source>
</evidence>